<organism evidence="1 2">
    <name type="scientific">Phytophthora cactorum</name>
    <dbReference type="NCBI Taxonomy" id="29920"/>
    <lineage>
        <taxon>Eukaryota</taxon>
        <taxon>Sar</taxon>
        <taxon>Stramenopiles</taxon>
        <taxon>Oomycota</taxon>
        <taxon>Peronosporomycetes</taxon>
        <taxon>Peronosporales</taxon>
        <taxon>Peronosporaceae</taxon>
        <taxon>Phytophthora</taxon>
    </lineage>
</organism>
<dbReference type="Proteomes" id="UP000735874">
    <property type="component" value="Unassembled WGS sequence"/>
</dbReference>
<comment type="caution">
    <text evidence="1">The sequence shown here is derived from an EMBL/GenBank/DDBJ whole genome shotgun (WGS) entry which is preliminary data.</text>
</comment>
<dbReference type="EMBL" id="RCMG01000487">
    <property type="protein sequence ID" value="KAG2853343.1"/>
    <property type="molecule type" value="Genomic_DNA"/>
</dbReference>
<evidence type="ECO:0000313" key="2">
    <source>
        <dbReference type="Proteomes" id="UP000735874"/>
    </source>
</evidence>
<dbReference type="AlphaFoldDB" id="A0A8T0YVF2"/>
<gene>
    <name evidence="1" type="ORF">PC113_g14246</name>
</gene>
<proteinExistence type="predicted"/>
<name>A0A8T0YVF2_9STRA</name>
<evidence type="ECO:0000313" key="1">
    <source>
        <dbReference type="EMBL" id="KAG2853343.1"/>
    </source>
</evidence>
<accession>A0A8T0YVF2</accession>
<sequence>MANWFSNFFFLSPIGARPSVKTETVVAVPRLLVRVRHVRLEEGRETTVYEIEQLQGLNCAQRGTQPTKAVSEISCCFRALTPPPPTVKPLKCPHNIETSIKSRQY</sequence>
<reference evidence="1" key="1">
    <citation type="submission" date="2018-10" db="EMBL/GenBank/DDBJ databases">
        <title>Effector identification in a new, highly contiguous assembly of the strawberry crown rot pathogen Phytophthora cactorum.</title>
        <authorList>
            <person name="Armitage A.D."/>
            <person name="Nellist C.F."/>
            <person name="Bates H."/>
            <person name="Vickerstaff R.J."/>
            <person name="Harrison R.J."/>
        </authorList>
    </citation>
    <scope>NUCLEOTIDE SEQUENCE</scope>
    <source>
        <strain evidence="1">15-7</strain>
    </source>
</reference>
<protein>
    <submittedName>
        <fullName evidence="1">Uncharacterized protein</fullName>
    </submittedName>
</protein>